<dbReference type="EMBL" id="GBRH01198925">
    <property type="protein sequence ID" value="JAD98970.1"/>
    <property type="molecule type" value="Transcribed_RNA"/>
</dbReference>
<dbReference type="AlphaFoldDB" id="A0A0A9EM77"/>
<evidence type="ECO:0000313" key="1">
    <source>
        <dbReference type="EMBL" id="JAD98970.1"/>
    </source>
</evidence>
<sequence>MFQGLILHIAKLGKMQMLSSCFLLAVKHSLLLDSR</sequence>
<reference evidence="1" key="2">
    <citation type="journal article" date="2015" name="Data Brief">
        <title>Shoot transcriptome of the giant reed, Arundo donax.</title>
        <authorList>
            <person name="Barrero R.A."/>
            <person name="Guerrero F.D."/>
            <person name="Moolhuijzen P."/>
            <person name="Goolsby J.A."/>
            <person name="Tidwell J."/>
            <person name="Bellgard S.E."/>
            <person name="Bellgard M.I."/>
        </authorList>
    </citation>
    <scope>NUCLEOTIDE SEQUENCE</scope>
    <source>
        <tissue evidence="1">Shoot tissue taken approximately 20 cm above the soil surface</tissue>
    </source>
</reference>
<reference evidence="1" key="1">
    <citation type="submission" date="2014-09" db="EMBL/GenBank/DDBJ databases">
        <authorList>
            <person name="Magalhaes I.L.F."/>
            <person name="Oliveira U."/>
            <person name="Santos F.R."/>
            <person name="Vidigal T.H.D.A."/>
            <person name="Brescovit A.D."/>
            <person name="Santos A.J."/>
        </authorList>
    </citation>
    <scope>NUCLEOTIDE SEQUENCE</scope>
    <source>
        <tissue evidence="1">Shoot tissue taken approximately 20 cm above the soil surface</tissue>
    </source>
</reference>
<accession>A0A0A9EM77</accession>
<organism evidence="1">
    <name type="scientific">Arundo donax</name>
    <name type="common">Giant reed</name>
    <name type="synonym">Donax arundinaceus</name>
    <dbReference type="NCBI Taxonomy" id="35708"/>
    <lineage>
        <taxon>Eukaryota</taxon>
        <taxon>Viridiplantae</taxon>
        <taxon>Streptophyta</taxon>
        <taxon>Embryophyta</taxon>
        <taxon>Tracheophyta</taxon>
        <taxon>Spermatophyta</taxon>
        <taxon>Magnoliopsida</taxon>
        <taxon>Liliopsida</taxon>
        <taxon>Poales</taxon>
        <taxon>Poaceae</taxon>
        <taxon>PACMAD clade</taxon>
        <taxon>Arundinoideae</taxon>
        <taxon>Arundineae</taxon>
        <taxon>Arundo</taxon>
    </lineage>
</organism>
<proteinExistence type="predicted"/>
<protein>
    <submittedName>
        <fullName evidence="1">Uncharacterized protein</fullName>
    </submittedName>
</protein>
<name>A0A0A9EM77_ARUDO</name>